<evidence type="ECO:0000259" key="6">
    <source>
        <dbReference type="Pfam" id="PF02803"/>
    </source>
</evidence>
<evidence type="ECO:0000256" key="3">
    <source>
        <dbReference type="ARBA" id="ARBA00023315"/>
    </source>
</evidence>
<evidence type="ECO:0000259" key="5">
    <source>
        <dbReference type="Pfam" id="PF00108"/>
    </source>
</evidence>
<dbReference type="PANTHER" id="PTHR43365">
    <property type="entry name" value="BLR7806 PROTEIN"/>
    <property type="match status" value="1"/>
</dbReference>
<dbReference type="Gene3D" id="3.40.47.10">
    <property type="match status" value="2"/>
</dbReference>
<evidence type="ECO:0000256" key="2">
    <source>
        <dbReference type="ARBA" id="ARBA00022679"/>
    </source>
</evidence>
<keyword evidence="8" id="KW-1185">Reference proteome</keyword>
<dbReference type="InterPro" id="IPR020616">
    <property type="entry name" value="Thiolase_N"/>
</dbReference>
<dbReference type="PROSITE" id="PS00737">
    <property type="entry name" value="THIOLASE_2"/>
    <property type="match status" value="1"/>
</dbReference>
<dbReference type="InterPro" id="IPR002155">
    <property type="entry name" value="Thiolase"/>
</dbReference>
<dbReference type="EMBL" id="JAUZMZ010000180">
    <property type="protein sequence ID" value="MEE2034747.1"/>
    <property type="molecule type" value="Genomic_DNA"/>
</dbReference>
<dbReference type="InterPro" id="IPR020617">
    <property type="entry name" value="Thiolase_C"/>
</dbReference>
<dbReference type="EC" id="2.3.1.-" evidence="7"/>
<comment type="caution">
    <text evidence="7">The sequence shown here is derived from an EMBL/GenBank/DDBJ whole genome shotgun (WGS) entry which is preliminary data.</text>
</comment>
<accession>A0ABU7JY72</accession>
<organism evidence="7 8">
    <name type="scientific">Rhodococcus chondri</name>
    <dbReference type="NCBI Taxonomy" id="3065941"/>
    <lineage>
        <taxon>Bacteria</taxon>
        <taxon>Bacillati</taxon>
        <taxon>Actinomycetota</taxon>
        <taxon>Actinomycetes</taxon>
        <taxon>Mycobacteriales</taxon>
        <taxon>Nocardiaceae</taxon>
        <taxon>Rhodococcus</taxon>
    </lineage>
</organism>
<feature type="domain" description="Thiolase C-terminal" evidence="6">
    <location>
        <begin position="258"/>
        <end position="379"/>
    </location>
</feature>
<proteinExistence type="inferred from homology"/>
<reference evidence="7 8" key="1">
    <citation type="submission" date="2023-08" db="EMBL/GenBank/DDBJ databases">
        <authorList>
            <person name="Girao M."/>
            <person name="Carvalho M.F."/>
        </authorList>
    </citation>
    <scope>NUCLEOTIDE SEQUENCE [LARGE SCALE GENOMIC DNA]</scope>
    <source>
        <strain evidence="7 8">CC-R104</strain>
    </source>
</reference>
<dbReference type="PIRSF" id="PIRSF000429">
    <property type="entry name" value="Ac-CoA_Ac_transf"/>
    <property type="match status" value="1"/>
</dbReference>
<dbReference type="InterPro" id="IPR016039">
    <property type="entry name" value="Thiolase-like"/>
</dbReference>
<keyword evidence="3 4" id="KW-0012">Acyltransferase</keyword>
<dbReference type="NCBIfam" id="TIGR01930">
    <property type="entry name" value="AcCoA-C-Actrans"/>
    <property type="match status" value="1"/>
</dbReference>
<dbReference type="PANTHER" id="PTHR43365:SF1">
    <property type="entry name" value="ACETYL-COA C-ACYLTRANSFERASE"/>
    <property type="match status" value="1"/>
</dbReference>
<evidence type="ECO:0000256" key="1">
    <source>
        <dbReference type="ARBA" id="ARBA00010982"/>
    </source>
</evidence>
<sequence length="383" mass="39749">MTAVIVEAVRTPVGKRNGGLSGVHPVDLSAVVLNALVERAGIDPVVVDDVIWGCVQQVGEQSQDIARTALLAAGWPESVPGVTIDRQCGSSQQALNFAVASVEAGHYDVVVAGGVESMSRVPMGSSVQVAGKPFSQAFLDRYDGAVPNQGIGAEMIAEKWGLSRTDVDAFSARSHELAAAAQDAGLFDAQIVPVTTPDGTVISKDEGIRRGTSVESLAKLKTVFKEDGVIHAGNASQISDGASALLIMSEEAAAKYGLTPIAKIHTATVIGADPVIMLTAPIPATAKALEKSGLSVDDIGVFEVNEAFAPVPLAWLKEIGADPERLNPNGGAIALGHPLGGSGGRILTDMIHHMRRNKIRYGLQTMCEGGGQANATILELVEN</sequence>
<dbReference type="Proteomes" id="UP001331936">
    <property type="component" value="Unassembled WGS sequence"/>
</dbReference>
<comment type="similarity">
    <text evidence="1 4">Belongs to the thiolase-like superfamily. Thiolase family.</text>
</comment>
<dbReference type="InterPro" id="IPR020613">
    <property type="entry name" value="Thiolase_CS"/>
</dbReference>
<dbReference type="CDD" id="cd00751">
    <property type="entry name" value="thiolase"/>
    <property type="match status" value="1"/>
</dbReference>
<feature type="domain" description="Thiolase N-terminal" evidence="5">
    <location>
        <begin position="4"/>
        <end position="251"/>
    </location>
</feature>
<evidence type="ECO:0000256" key="4">
    <source>
        <dbReference type="RuleBase" id="RU003557"/>
    </source>
</evidence>
<dbReference type="RefSeq" id="WP_330154105.1">
    <property type="nucleotide sequence ID" value="NZ_JAUZMZ010000180.1"/>
</dbReference>
<evidence type="ECO:0000313" key="8">
    <source>
        <dbReference type="Proteomes" id="UP001331936"/>
    </source>
</evidence>
<evidence type="ECO:0000313" key="7">
    <source>
        <dbReference type="EMBL" id="MEE2034747.1"/>
    </source>
</evidence>
<protein>
    <submittedName>
        <fullName evidence="7">Thiolase family protein</fullName>
        <ecNumber evidence="7">2.3.1.-</ecNumber>
    </submittedName>
</protein>
<dbReference type="Pfam" id="PF00108">
    <property type="entry name" value="Thiolase_N"/>
    <property type="match status" value="1"/>
</dbReference>
<gene>
    <name evidence="7" type="ORF">Q8814_21980</name>
</gene>
<name>A0ABU7JY72_9NOCA</name>
<dbReference type="GO" id="GO:0016746">
    <property type="term" value="F:acyltransferase activity"/>
    <property type="evidence" value="ECO:0007669"/>
    <property type="project" value="UniProtKB-KW"/>
</dbReference>
<keyword evidence="2 4" id="KW-0808">Transferase</keyword>
<dbReference type="SUPFAM" id="SSF53901">
    <property type="entry name" value="Thiolase-like"/>
    <property type="match status" value="2"/>
</dbReference>
<dbReference type="Pfam" id="PF02803">
    <property type="entry name" value="Thiolase_C"/>
    <property type="match status" value="1"/>
</dbReference>